<dbReference type="PANTHER" id="PTHR24249:SF372">
    <property type="entry name" value="G-PROTEIN COUPLED RECEPTORS FAMILY 1 PROFILE DOMAIN-CONTAINING PROTEIN"/>
    <property type="match status" value="1"/>
</dbReference>
<evidence type="ECO:0000256" key="3">
    <source>
        <dbReference type="ARBA" id="ARBA00022692"/>
    </source>
</evidence>
<evidence type="ECO:0000256" key="1">
    <source>
        <dbReference type="ARBA" id="ARBA00004651"/>
    </source>
</evidence>
<reference evidence="11 12" key="1">
    <citation type="submission" date="2022-05" db="EMBL/GenBank/DDBJ databases">
        <authorList>
            <consortium name="Genoscope - CEA"/>
            <person name="William W."/>
        </authorList>
    </citation>
    <scope>NUCLEOTIDE SEQUENCE [LARGE SCALE GENOMIC DNA]</scope>
</reference>
<comment type="subcellular location">
    <subcellularLocation>
        <location evidence="1">Cell membrane</location>
        <topology evidence="1">Multi-pass membrane protein</topology>
    </subcellularLocation>
</comment>
<keyword evidence="8" id="KW-0807">Transducer</keyword>
<sequence length="275" mass="31425">FYLVTSLGNILVIRALFKASSITANVKKLFLSLAFSDLGVGLVSQLMAGIIYAVILNTASKEDYNLTPLCSTVINLNCSLFFFLCAASLLILTTIACDRLLAVSLHLRYQELVTSKRVTIVVISICFITALIYIFLPKSNQMVASVILLVGYFLTTVTYVRIYKVVKYHQNQIYSQNQLQNAKTREALRQRKSAYNALFVYFVFLVCYLPFLPSVILYFINTSEISFFIAKFSSLFLIYLNSSLNPIVYCWRYREIRQIVKSTMKKILRLDENMT</sequence>
<evidence type="ECO:0000256" key="2">
    <source>
        <dbReference type="ARBA" id="ARBA00022475"/>
    </source>
</evidence>
<evidence type="ECO:0000313" key="12">
    <source>
        <dbReference type="Proteomes" id="UP001159427"/>
    </source>
</evidence>
<dbReference type="Pfam" id="PF00001">
    <property type="entry name" value="7tm_1"/>
    <property type="match status" value="2"/>
</dbReference>
<keyword evidence="7" id="KW-0675">Receptor</keyword>
<evidence type="ECO:0000256" key="6">
    <source>
        <dbReference type="ARBA" id="ARBA00023136"/>
    </source>
</evidence>
<organism evidence="11 12">
    <name type="scientific">Porites evermanni</name>
    <dbReference type="NCBI Taxonomy" id="104178"/>
    <lineage>
        <taxon>Eukaryota</taxon>
        <taxon>Metazoa</taxon>
        <taxon>Cnidaria</taxon>
        <taxon>Anthozoa</taxon>
        <taxon>Hexacorallia</taxon>
        <taxon>Scleractinia</taxon>
        <taxon>Fungiina</taxon>
        <taxon>Poritidae</taxon>
        <taxon>Porites</taxon>
    </lineage>
</organism>
<dbReference type="PROSITE" id="PS50262">
    <property type="entry name" value="G_PROTEIN_RECEP_F1_2"/>
    <property type="match status" value="1"/>
</dbReference>
<name>A0ABN8T2H9_9CNID</name>
<dbReference type="Gene3D" id="1.20.1070.10">
    <property type="entry name" value="Rhodopsin 7-helix transmembrane proteins"/>
    <property type="match status" value="1"/>
</dbReference>
<comment type="caution">
    <text evidence="11">The sequence shown here is derived from an EMBL/GenBank/DDBJ whole genome shotgun (WGS) entry which is preliminary data.</text>
</comment>
<dbReference type="InterPro" id="IPR017452">
    <property type="entry name" value="GPCR_Rhodpsn_7TM"/>
</dbReference>
<keyword evidence="12" id="KW-1185">Reference proteome</keyword>
<dbReference type="SUPFAM" id="SSF81321">
    <property type="entry name" value="Family A G protein-coupled receptor-like"/>
    <property type="match status" value="1"/>
</dbReference>
<feature type="transmembrane region" description="Helical" evidence="9">
    <location>
        <begin position="232"/>
        <end position="251"/>
    </location>
</feature>
<keyword evidence="3 9" id="KW-0812">Transmembrane</keyword>
<protein>
    <recommendedName>
        <fullName evidence="10">G-protein coupled receptors family 1 profile domain-containing protein</fullName>
    </recommendedName>
</protein>
<dbReference type="EMBL" id="CALNXI010005495">
    <property type="protein sequence ID" value="CAH3197919.1"/>
    <property type="molecule type" value="Genomic_DNA"/>
</dbReference>
<accession>A0ABN8T2H9</accession>
<dbReference type="InterPro" id="IPR050569">
    <property type="entry name" value="TAAR"/>
</dbReference>
<keyword evidence="5" id="KW-0297">G-protein coupled receptor</keyword>
<evidence type="ECO:0000256" key="7">
    <source>
        <dbReference type="ARBA" id="ARBA00023170"/>
    </source>
</evidence>
<evidence type="ECO:0000313" key="11">
    <source>
        <dbReference type="EMBL" id="CAH3197919.1"/>
    </source>
</evidence>
<feature type="domain" description="G-protein coupled receptors family 1 profile" evidence="10">
    <location>
        <begin position="8"/>
        <end position="249"/>
    </location>
</feature>
<keyword evidence="6 9" id="KW-0472">Membrane</keyword>
<evidence type="ECO:0000256" key="9">
    <source>
        <dbReference type="SAM" id="Phobius"/>
    </source>
</evidence>
<evidence type="ECO:0000256" key="4">
    <source>
        <dbReference type="ARBA" id="ARBA00022989"/>
    </source>
</evidence>
<dbReference type="PRINTS" id="PR00237">
    <property type="entry name" value="GPCRRHODOPSN"/>
</dbReference>
<dbReference type="InterPro" id="IPR000276">
    <property type="entry name" value="GPCR_Rhodpsn"/>
</dbReference>
<evidence type="ECO:0000256" key="5">
    <source>
        <dbReference type="ARBA" id="ARBA00023040"/>
    </source>
</evidence>
<dbReference type="PANTHER" id="PTHR24249">
    <property type="entry name" value="HISTAMINE RECEPTOR-RELATED G-PROTEIN COUPLED RECEPTOR"/>
    <property type="match status" value="1"/>
</dbReference>
<feature type="transmembrane region" description="Helical" evidence="9">
    <location>
        <begin position="74"/>
        <end position="97"/>
    </location>
</feature>
<feature type="transmembrane region" description="Helical" evidence="9">
    <location>
        <begin position="198"/>
        <end position="220"/>
    </location>
</feature>
<dbReference type="Proteomes" id="UP001159427">
    <property type="component" value="Unassembled WGS sequence"/>
</dbReference>
<feature type="non-terminal residue" evidence="11">
    <location>
        <position position="1"/>
    </location>
</feature>
<keyword evidence="2" id="KW-1003">Cell membrane</keyword>
<keyword evidence="4 9" id="KW-1133">Transmembrane helix</keyword>
<dbReference type="CDD" id="cd00637">
    <property type="entry name" value="7tm_classA_rhodopsin-like"/>
    <property type="match status" value="1"/>
</dbReference>
<evidence type="ECO:0000259" key="10">
    <source>
        <dbReference type="PROSITE" id="PS50262"/>
    </source>
</evidence>
<proteinExistence type="predicted"/>
<evidence type="ECO:0000256" key="8">
    <source>
        <dbReference type="ARBA" id="ARBA00023224"/>
    </source>
</evidence>
<feature type="transmembrane region" description="Helical" evidence="9">
    <location>
        <begin position="118"/>
        <end position="136"/>
    </location>
</feature>
<gene>
    <name evidence="11" type="ORF">PEVE_00035436</name>
</gene>
<feature type="transmembrane region" description="Helical" evidence="9">
    <location>
        <begin position="29"/>
        <end position="54"/>
    </location>
</feature>
<feature type="transmembrane region" description="Helical" evidence="9">
    <location>
        <begin position="142"/>
        <end position="162"/>
    </location>
</feature>